<proteinExistence type="predicted"/>
<name>A0ABU3VT14_9GAMM</name>
<evidence type="ECO:0000313" key="3">
    <source>
        <dbReference type="Proteomes" id="UP001269819"/>
    </source>
</evidence>
<sequence>MKALSTLVTVVLLVIAGCSQAPADRPAEVHFFYGEHEVVAGIAEDLSFKGAIPEHDEAVGFYGTLHAEGDAGAYLVDIVVAREAEAGEIRQRINTVLLAQVDEVVVIGQVDDVSFRLMLHK</sequence>
<keyword evidence="3" id="KW-1185">Reference proteome</keyword>
<gene>
    <name evidence="2" type="ORF">RYS15_01915</name>
</gene>
<reference evidence="2 3" key="1">
    <citation type="submission" date="2023-10" db="EMBL/GenBank/DDBJ databases">
        <title>Characteristics and mechanism of a salt-tolerant marine origin heterotrophic nitrifying- aerobic denitrifying bacteria Marinobacter xestospongiae HN1.</title>
        <authorList>
            <person name="Qi R."/>
        </authorList>
    </citation>
    <scope>NUCLEOTIDE SEQUENCE [LARGE SCALE GENOMIC DNA]</scope>
    <source>
        <strain evidence="2 3">HN1</strain>
    </source>
</reference>
<protein>
    <recommendedName>
        <fullName evidence="4">Lipoprotein</fullName>
    </recommendedName>
</protein>
<evidence type="ECO:0000313" key="2">
    <source>
        <dbReference type="EMBL" id="MDV2077415.1"/>
    </source>
</evidence>
<dbReference type="RefSeq" id="WP_316972381.1">
    <property type="nucleotide sequence ID" value="NZ_JAWIIJ010000001.1"/>
</dbReference>
<organism evidence="2 3">
    <name type="scientific">Marinobacter xestospongiae</name>
    <dbReference type="NCBI Taxonomy" id="994319"/>
    <lineage>
        <taxon>Bacteria</taxon>
        <taxon>Pseudomonadati</taxon>
        <taxon>Pseudomonadota</taxon>
        <taxon>Gammaproteobacteria</taxon>
        <taxon>Pseudomonadales</taxon>
        <taxon>Marinobacteraceae</taxon>
        <taxon>Marinobacter</taxon>
    </lineage>
</organism>
<dbReference type="EMBL" id="JAWIIJ010000001">
    <property type="protein sequence ID" value="MDV2077415.1"/>
    <property type="molecule type" value="Genomic_DNA"/>
</dbReference>
<evidence type="ECO:0008006" key="4">
    <source>
        <dbReference type="Google" id="ProtNLM"/>
    </source>
</evidence>
<feature type="signal peptide" evidence="1">
    <location>
        <begin position="1"/>
        <end position="23"/>
    </location>
</feature>
<dbReference type="Proteomes" id="UP001269819">
    <property type="component" value="Unassembled WGS sequence"/>
</dbReference>
<keyword evidence="1" id="KW-0732">Signal</keyword>
<dbReference type="PROSITE" id="PS51257">
    <property type="entry name" value="PROKAR_LIPOPROTEIN"/>
    <property type="match status" value="1"/>
</dbReference>
<comment type="caution">
    <text evidence="2">The sequence shown here is derived from an EMBL/GenBank/DDBJ whole genome shotgun (WGS) entry which is preliminary data.</text>
</comment>
<evidence type="ECO:0000256" key="1">
    <source>
        <dbReference type="SAM" id="SignalP"/>
    </source>
</evidence>
<feature type="chain" id="PRO_5045567880" description="Lipoprotein" evidence="1">
    <location>
        <begin position="24"/>
        <end position="121"/>
    </location>
</feature>
<accession>A0ABU3VT14</accession>